<comment type="caution">
    <text evidence="2">The sequence shown here is derived from an EMBL/GenBank/DDBJ whole genome shotgun (WGS) entry which is preliminary data.</text>
</comment>
<feature type="signal peptide" evidence="1">
    <location>
        <begin position="1"/>
        <end position="19"/>
    </location>
</feature>
<sequence length="291" mass="30790">MTMKTMTTGIALVASLALVGCNSSDSGSGGGGGSSSVSLKSPTFIITESNRDSVDSVAYSYAGNVDATDQLDDTTSRALSLGEDQISRALQPREIAARFNESETEACFDSGSVTYSASGSGINENTGEMQSSGSMKVSMDFNQCKSTYSFDDGLISISMSWSGYDGYNSFDTLSLNITFNDYTSKSYYGDGSLDTSESIHGYMDMSLANDETSASLGLSISSSEIDNKVINIETTSPIKQRGSDYPYTGTIVVTGGDNTTVTYTVVSNGVEVSLNGGQAELITWSDMSYYY</sequence>
<gene>
    <name evidence="2" type="ORF">GCM10007392_15580</name>
</gene>
<keyword evidence="1" id="KW-0732">Signal</keyword>
<protein>
    <recommendedName>
        <fullName evidence="4">Lipoprotein</fullName>
    </recommendedName>
</protein>
<dbReference type="Proteomes" id="UP000626148">
    <property type="component" value="Unassembled WGS sequence"/>
</dbReference>
<name>A0A918K4L5_9GAMM</name>
<feature type="chain" id="PRO_5037364165" description="Lipoprotein" evidence="1">
    <location>
        <begin position="20"/>
        <end position="291"/>
    </location>
</feature>
<dbReference type="AlphaFoldDB" id="A0A918K4L5"/>
<keyword evidence="3" id="KW-1185">Reference proteome</keyword>
<proteinExistence type="predicted"/>
<evidence type="ECO:0008006" key="4">
    <source>
        <dbReference type="Google" id="ProtNLM"/>
    </source>
</evidence>
<reference evidence="2" key="2">
    <citation type="submission" date="2020-09" db="EMBL/GenBank/DDBJ databases">
        <authorList>
            <person name="Sun Q."/>
            <person name="Kim S."/>
        </authorList>
    </citation>
    <scope>NUCLEOTIDE SEQUENCE</scope>
    <source>
        <strain evidence="2">KCTC 22169</strain>
    </source>
</reference>
<evidence type="ECO:0000313" key="2">
    <source>
        <dbReference type="EMBL" id="GGX49183.1"/>
    </source>
</evidence>
<reference evidence="2" key="1">
    <citation type="journal article" date="2014" name="Int. J. Syst. Evol. Microbiol.">
        <title>Complete genome sequence of Corynebacterium casei LMG S-19264T (=DSM 44701T), isolated from a smear-ripened cheese.</title>
        <authorList>
            <consortium name="US DOE Joint Genome Institute (JGI-PGF)"/>
            <person name="Walter F."/>
            <person name="Albersmeier A."/>
            <person name="Kalinowski J."/>
            <person name="Ruckert C."/>
        </authorList>
    </citation>
    <scope>NUCLEOTIDE SEQUENCE</scope>
    <source>
        <strain evidence="2">KCTC 22169</strain>
    </source>
</reference>
<evidence type="ECO:0000256" key="1">
    <source>
        <dbReference type="SAM" id="SignalP"/>
    </source>
</evidence>
<accession>A0A918K4L5</accession>
<organism evidence="2 3">
    <name type="scientific">Saccharospirillum salsuginis</name>
    <dbReference type="NCBI Taxonomy" id="418750"/>
    <lineage>
        <taxon>Bacteria</taxon>
        <taxon>Pseudomonadati</taxon>
        <taxon>Pseudomonadota</taxon>
        <taxon>Gammaproteobacteria</taxon>
        <taxon>Oceanospirillales</taxon>
        <taxon>Saccharospirillaceae</taxon>
        <taxon>Saccharospirillum</taxon>
    </lineage>
</organism>
<evidence type="ECO:0000313" key="3">
    <source>
        <dbReference type="Proteomes" id="UP000626148"/>
    </source>
</evidence>
<dbReference type="PROSITE" id="PS51257">
    <property type="entry name" value="PROKAR_LIPOPROTEIN"/>
    <property type="match status" value="1"/>
</dbReference>
<dbReference type="EMBL" id="BMXR01000003">
    <property type="protein sequence ID" value="GGX49183.1"/>
    <property type="molecule type" value="Genomic_DNA"/>
</dbReference>